<dbReference type="Pfam" id="PF08707">
    <property type="entry name" value="PriCT_2"/>
    <property type="match status" value="1"/>
</dbReference>
<reference evidence="3 4" key="1">
    <citation type="submission" date="2017-03" db="EMBL/GenBank/DDBJ databases">
        <authorList>
            <person name="Afonso C.L."/>
            <person name="Miller P.J."/>
            <person name="Scott M.A."/>
            <person name="Spackman E."/>
            <person name="Goraichik I."/>
            <person name="Dimitrov K.M."/>
            <person name="Suarez D.L."/>
            <person name="Swayne D.E."/>
        </authorList>
    </citation>
    <scope>NUCLEOTIDE SEQUENCE [LARGE SCALE GENOMIC DNA]</scope>
    <source>
        <strain evidence="3 4">CECT 7971</strain>
    </source>
</reference>
<dbReference type="Pfam" id="PF09250">
    <property type="entry name" value="Prim-Pol"/>
    <property type="match status" value="1"/>
</dbReference>
<proteinExistence type="predicted"/>
<sequence>MPSKNTVLTDNLQAALSHAKAGRPVFPCKPDKSPLVKWRERATTDEDQIKTWWRKWPDAMAGLPMGQATGLAVLDLDKRPDKDGAAALRDLGFDLDSMSPCIIDTPSGGQHIYFQWHEGLGNSAAGLPAGVDVRGEGGYVIASGSKNATGAYSGDLTPDLPQWPEALRPARSDAPEATSGECDGLPMHHVKEALMTLPNDGDAYSNRDDWLKIGAALHHETEGSNEGLDLFQEWSGQHPTYDEGETESVWQSFRRSDGPVRTFATIRAEAESHGWIDLSSLDDCLTADELAAIDALIGMPESPQSRLRFLSPSDCESMPARHYVVKGLLAEGDVGCIVGAPGAGKSLVAPFIGYAVAQGERVFGHRTRAGGVLYVAAEDSHGMRGRVKALKDAHGDANAFFLVDGVSDLLNSRVAGKPSPDLGDLQKAVQDRKPALVVVDTIAMAFPALEENDAKSMGQVVAAARSLTKWGAAVLLIHHDTKEGSGIARGHSILNGALDMSLHIKRDGGVVVGNLTKNRNGTTDQPLAFTVKTVTLGEDEDGDPITTAMCQEADAPENKAKRLTPSVAAALAVFNDLPKPVSDDAWRQAVIDSRTVSASEDADSRRKAYKRAVEDLTRKGLIVFADGHFTLAAGDCEDFTDDMVGAAQ</sequence>
<dbReference type="InterPro" id="IPR014819">
    <property type="entry name" value="PriCT_2"/>
</dbReference>
<dbReference type="Proteomes" id="UP000193307">
    <property type="component" value="Unassembled WGS sequence"/>
</dbReference>
<feature type="domain" description="AAA+ ATPase" evidence="1">
    <location>
        <begin position="331"/>
        <end position="508"/>
    </location>
</feature>
<keyword evidence="4" id="KW-1185">Reference proteome</keyword>
<dbReference type="Pfam" id="PF13481">
    <property type="entry name" value="AAA_25"/>
    <property type="match status" value="1"/>
</dbReference>
<dbReference type="InterPro" id="IPR003593">
    <property type="entry name" value="AAA+_ATPase"/>
</dbReference>
<dbReference type="EMBL" id="FWFW01000016">
    <property type="protein sequence ID" value="SLN67954.1"/>
    <property type="molecule type" value="Genomic_DNA"/>
</dbReference>
<feature type="domain" description="DNA primase/polymerase bifunctional N-terminal" evidence="2">
    <location>
        <begin position="15"/>
        <end position="167"/>
    </location>
</feature>
<evidence type="ECO:0000259" key="1">
    <source>
        <dbReference type="SMART" id="SM00382"/>
    </source>
</evidence>
<dbReference type="SUPFAM" id="SSF52540">
    <property type="entry name" value="P-loop containing nucleoside triphosphate hydrolases"/>
    <property type="match status" value="1"/>
</dbReference>
<dbReference type="CDD" id="cd04859">
    <property type="entry name" value="Prim_Pol"/>
    <property type="match status" value="1"/>
</dbReference>
<evidence type="ECO:0000313" key="4">
    <source>
        <dbReference type="Proteomes" id="UP000193307"/>
    </source>
</evidence>
<dbReference type="SUPFAM" id="SSF56747">
    <property type="entry name" value="Prim-pol domain"/>
    <property type="match status" value="1"/>
</dbReference>
<protein>
    <submittedName>
        <fullName evidence="3">DNA repair protein RadA</fullName>
    </submittedName>
</protein>
<organism evidence="3 4">
    <name type="scientific">Pacificibacter marinus</name>
    <dbReference type="NCBI Taxonomy" id="658057"/>
    <lineage>
        <taxon>Bacteria</taxon>
        <taxon>Pseudomonadati</taxon>
        <taxon>Pseudomonadota</taxon>
        <taxon>Alphaproteobacteria</taxon>
        <taxon>Rhodobacterales</taxon>
        <taxon>Roseobacteraceae</taxon>
        <taxon>Pacificibacter</taxon>
    </lineage>
</organism>
<dbReference type="Gene3D" id="3.40.50.300">
    <property type="entry name" value="P-loop containing nucleotide triphosphate hydrolases"/>
    <property type="match status" value="1"/>
</dbReference>
<dbReference type="AlphaFoldDB" id="A0A1Y5TN98"/>
<dbReference type="SMART" id="SM00382">
    <property type="entry name" value="AAA"/>
    <property type="match status" value="1"/>
</dbReference>
<dbReference type="GO" id="GO:0016817">
    <property type="term" value="F:hydrolase activity, acting on acid anhydrides"/>
    <property type="evidence" value="ECO:0007669"/>
    <property type="project" value="InterPro"/>
</dbReference>
<name>A0A1Y5TN98_9RHOB</name>
<accession>A0A1Y5TN98</accession>
<evidence type="ECO:0000259" key="2">
    <source>
        <dbReference type="SMART" id="SM00943"/>
    </source>
</evidence>
<dbReference type="InterPro" id="IPR027417">
    <property type="entry name" value="P-loop_NTPase"/>
</dbReference>
<gene>
    <name evidence="3" type="ORF">PAM7971_03607</name>
</gene>
<dbReference type="InterPro" id="IPR015330">
    <property type="entry name" value="DNA_primase/pol_bifunc_N"/>
</dbReference>
<dbReference type="RefSeq" id="WP_170842135.1">
    <property type="nucleotide sequence ID" value="NZ_FNZV01000003.1"/>
</dbReference>
<dbReference type="SMART" id="SM00943">
    <property type="entry name" value="Prim-Pol"/>
    <property type="match status" value="1"/>
</dbReference>
<evidence type="ECO:0000313" key="3">
    <source>
        <dbReference type="EMBL" id="SLN67954.1"/>
    </source>
</evidence>